<dbReference type="EMBL" id="AP011116">
    <property type="protein sequence ID" value="BAH55711.1"/>
    <property type="molecule type" value="Genomic_DNA"/>
</dbReference>
<dbReference type="HOGENOM" id="CLU_1843551_0_0_11"/>
<dbReference type="Proteomes" id="UP000002212">
    <property type="component" value="Plasmid pROB01"/>
</dbReference>
<dbReference type="PATRIC" id="fig|632772.20.peg.7937"/>
<keyword evidence="2" id="KW-0472">Membrane</keyword>
<organism evidence="3 4">
    <name type="scientific">Rhodococcus opacus (strain B4)</name>
    <dbReference type="NCBI Taxonomy" id="632772"/>
    <lineage>
        <taxon>Bacteria</taxon>
        <taxon>Bacillati</taxon>
        <taxon>Actinomycetota</taxon>
        <taxon>Actinomycetes</taxon>
        <taxon>Mycobacteriales</taxon>
        <taxon>Nocardiaceae</taxon>
        <taxon>Rhodococcus</taxon>
    </lineage>
</organism>
<evidence type="ECO:0000313" key="3">
    <source>
        <dbReference type="EMBL" id="BAH55711.1"/>
    </source>
</evidence>
<evidence type="ECO:0000256" key="2">
    <source>
        <dbReference type="SAM" id="Phobius"/>
    </source>
</evidence>
<feature type="compositionally biased region" description="Basic and acidic residues" evidence="1">
    <location>
        <begin position="63"/>
        <end position="72"/>
    </location>
</feature>
<accession>C1BCW7</accession>
<reference evidence="3 4" key="1">
    <citation type="submission" date="2009-03" db="EMBL/GenBank/DDBJ databases">
        <title>Comparison of the complete genome sequences of Rhodococcus erythropolis PR4 and Rhodococcus opacus B4.</title>
        <authorList>
            <person name="Takarada H."/>
            <person name="Sekine M."/>
            <person name="Hosoyama A."/>
            <person name="Yamada R."/>
            <person name="Fujisawa T."/>
            <person name="Omata S."/>
            <person name="Shimizu A."/>
            <person name="Tsukatani N."/>
            <person name="Tanikawa S."/>
            <person name="Fujita N."/>
            <person name="Harayama S."/>
        </authorList>
    </citation>
    <scope>NUCLEOTIDE SEQUENCE [LARGE SCALE GENOMIC DNA]</scope>
    <source>
        <strain evidence="3 4">B4</strain>
        <plasmid evidence="3 4">pROB01</plasmid>
    </source>
</reference>
<dbReference type="AlphaFoldDB" id="C1BCW7"/>
<keyword evidence="3" id="KW-0614">Plasmid</keyword>
<name>C1BCW7_RHOOB</name>
<sequence>MTAFAIRPPRMRTVVAVAAALYLLAHTIAQCGIFLAHDHQGEDVHVSSSTTSMPAEESAPGHAHIDDGSTHLSHETHTVVAMPRSDNPLRPLTVAAVVAIALAVVLVLMSVPLTPRAPPDLPIPIRHGRTVLNELCINRC</sequence>
<geneLocation type="plasmid" evidence="3 4">
    <name>pROB01</name>
</geneLocation>
<keyword evidence="2" id="KW-0812">Transmembrane</keyword>
<keyword evidence="2" id="KW-1133">Transmembrane helix</keyword>
<evidence type="ECO:0000256" key="1">
    <source>
        <dbReference type="SAM" id="MobiDB-lite"/>
    </source>
</evidence>
<protein>
    <submittedName>
        <fullName evidence="3">Hypothetical membrane protein</fullName>
    </submittedName>
</protein>
<gene>
    <name evidence="3" type="ordered locus">ROP_pROB01-02120</name>
</gene>
<dbReference type="InterPro" id="IPR058714">
    <property type="entry name" value="LpqS"/>
</dbReference>
<dbReference type="KEGG" id="rop:ROP_pROB01-02120"/>
<feature type="transmembrane region" description="Helical" evidence="2">
    <location>
        <begin position="92"/>
        <end position="111"/>
    </location>
</feature>
<dbReference type="Pfam" id="PF26327">
    <property type="entry name" value="LpqS"/>
    <property type="match status" value="1"/>
</dbReference>
<evidence type="ECO:0000313" key="4">
    <source>
        <dbReference type="Proteomes" id="UP000002212"/>
    </source>
</evidence>
<feature type="region of interest" description="Disordered" evidence="1">
    <location>
        <begin position="45"/>
        <end position="72"/>
    </location>
</feature>
<proteinExistence type="predicted"/>